<evidence type="ECO:0000313" key="3">
    <source>
        <dbReference type="Proteomes" id="UP000230391"/>
    </source>
</evidence>
<protein>
    <submittedName>
        <fullName evidence="2">Uncharacterized protein</fullName>
    </submittedName>
</protein>
<proteinExistence type="predicted"/>
<keyword evidence="1" id="KW-1133">Transmembrane helix</keyword>
<organism evidence="2 3">
    <name type="scientific">Candidatus Kaiserbacteria bacterium CG_4_9_14_0_2_um_filter_41_32</name>
    <dbReference type="NCBI Taxonomy" id="1974601"/>
    <lineage>
        <taxon>Bacteria</taxon>
        <taxon>Candidatus Kaiseribacteriota</taxon>
    </lineage>
</organism>
<keyword evidence="1" id="KW-0472">Membrane</keyword>
<comment type="caution">
    <text evidence="2">The sequence shown here is derived from an EMBL/GenBank/DDBJ whole genome shotgun (WGS) entry which is preliminary data.</text>
</comment>
<dbReference type="EMBL" id="PFRD01000115">
    <property type="protein sequence ID" value="PJC55901.1"/>
    <property type="molecule type" value="Genomic_DNA"/>
</dbReference>
<keyword evidence="1" id="KW-0812">Transmembrane</keyword>
<dbReference type="AlphaFoldDB" id="A0A2M8FE85"/>
<gene>
    <name evidence="2" type="ORF">CO026_03150</name>
</gene>
<evidence type="ECO:0000313" key="2">
    <source>
        <dbReference type="EMBL" id="PJC55901.1"/>
    </source>
</evidence>
<reference evidence="3" key="1">
    <citation type="submission" date="2017-09" db="EMBL/GenBank/DDBJ databases">
        <title>Depth-based differentiation of microbial function through sediment-hosted aquifers and enrichment of novel symbionts in the deep terrestrial subsurface.</title>
        <authorList>
            <person name="Probst A.J."/>
            <person name="Ladd B."/>
            <person name="Jarett J.K."/>
            <person name="Geller-Mcgrath D.E."/>
            <person name="Sieber C.M.K."/>
            <person name="Emerson J.B."/>
            <person name="Anantharaman K."/>
            <person name="Thomas B.C."/>
            <person name="Malmstrom R."/>
            <person name="Stieglmeier M."/>
            <person name="Klingl A."/>
            <person name="Woyke T."/>
            <person name="Ryan C.M."/>
            <person name="Banfield J.F."/>
        </authorList>
    </citation>
    <scope>NUCLEOTIDE SEQUENCE [LARGE SCALE GENOMIC DNA]</scope>
</reference>
<name>A0A2M8FE85_9BACT</name>
<feature type="transmembrane region" description="Helical" evidence="1">
    <location>
        <begin position="6"/>
        <end position="29"/>
    </location>
</feature>
<dbReference type="Proteomes" id="UP000230391">
    <property type="component" value="Unassembled WGS sequence"/>
</dbReference>
<accession>A0A2M8FE85</accession>
<sequence length="41" mass="4606">MFRLVSIFLLIATGVLSGLITYLIAWVVLPRKPKADYAIIE</sequence>
<evidence type="ECO:0000256" key="1">
    <source>
        <dbReference type="SAM" id="Phobius"/>
    </source>
</evidence>